<feature type="chain" id="PRO_5045377677" evidence="2">
    <location>
        <begin position="18"/>
        <end position="274"/>
    </location>
</feature>
<comment type="caution">
    <text evidence="4">The sequence shown here is derived from an EMBL/GenBank/DDBJ whole genome shotgun (WGS) entry which is preliminary data.</text>
</comment>
<dbReference type="SUPFAM" id="SSF53474">
    <property type="entry name" value="alpha/beta-Hydrolases"/>
    <property type="match status" value="1"/>
</dbReference>
<dbReference type="Proteomes" id="UP001595953">
    <property type="component" value="Unassembled WGS sequence"/>
</dbReference>
<dbReference type="PANTHER" id="PTHR48081">
    <property type="entry name" value="AB HYDROLASE SUPERFAMILY PROTEIN C4A8.06C"/>
    <property type="match status" value="1"/>
</dbReference>
<keyword evidence="1 4" id="KW-0378">Hydrolase</keyword>
<reference evidence="5" key="1">
    <citation type="journal article" date="2019" name="Int. J. Syst. Evol. Microbiol.">
        <title>The Global Catalogue of Microorganisms (GCM) 10K type strain sequencing project: providing services to taxonomists for standard genome sequencing and annotation.</title>
        <authorList>
            <consortium name="The Broad Institute Genomics Platform"/>
            <consortium name="The Broad Institute Genome Sequencing Center for Infectious Disease"/>
            <person name="Wu L."/>
            <person name="Ma J."/>
        </authorList>
    </citation>
    <scope>NUCLEOTIDE SEQUENCE [LARGE SCALE GENOMIC DNA]</scope>
    <source>
        <strain evidence="5">CCUG 63682</strain>
    </source>
</reference>
<evidence type="ECO:0000256" key="2">
    <source>
        <dbReference type="SAM" id="SignalP"/>
    </source>
</evidence>
<dbReference type="InterPro" id="IPR029058">
    <property type="entry name" value="AB_hydrolase_fold"/>
</dbReference>
<evidence type="ECO:0000313" key="4">
    <source>
        <dbReference type="EMBL" id="MFC4720941.1"/>
    </source>
</evidence>
<name>A0ABV9N0I2_9FLAO</name>
<proteinExistence type="predicted"/>
<keyword evidence="5" id="KW-1185">Reference proteome</keyword>
<sequence length="274" mass="30911">MLLLVLLLNIMLAMGQATVIKNIDYLDAVDYGDNKDKLDIYMPANAKEVPVIVYFHGGRLLDGNKDWAAPIAPEIVKAGIGLVSANYRLSPEVQHPAHVKDAAAATAWVLKHIAHYGGDPKKVYVGGHSAGGYLAALLALDFTYLQDHDLEDTLAGAVIISPFLYVEETAKDRIEWKPVFKTIWGTDPEDWLKASVSPHIKPNRNNFLLIYGDADLEWRKLQVQRFAQAMKTEVNENIQMFEIPDRTHTSLVYRFEKEEELIIRLIKNFVLNEN</sequence>
<evidence type="ECO:0000313" key="5">
    <source>
        <dbReference type="Proteomes" id="UP001595953"/>
    </source>
</evidence>
<evidence type="ECO:0000256" key="1">
    <source>
        <dbReference type="ARBA" id="ARBA00022801"/>
    </source>
</evidence>
<dbReference type="EMBL" id="JBHSGP010000004">
    <property type="protein sequence ID" value="MFC4720941.1"/>
    <property type="molecule type" value="Genomic_DNA"/>
</dbReference>
<organism evidence="4 5">
    <name type="scientific">Geojedonia litorea</name>
    <dbReference type="NCBI Taxonomy" id="1268269"/>
    <lineage>
        <taxon>Bacteria</taxon>
        <taxon>Pseudomonadati</taxon>
        <taxon>Bacteroidota</taxon>
        <taxon>Flavobacteriia</taxon>
        <taxon>Flavobacteriales</taxon>
        <taxon>Flavobacteriaceae</taxon>
        <taxon>Geojedonia</taxon>
    </lineage>
</organism>
<dbReference type="InterPro" id="IPR050300">
    <property type="entry name" value="GDXG_lipolytic_enzyme"/>
</dbReference>
<dbReference type="PANTHER" id="PTHR48081:SF33">
    <property type="entry name" value="KYNURENINE FORMAMIDASE"/>
    <property type="match status" value="1"/>
</dbReference>
<protein>
    <submittedName>
        <fullName evidence="4">Alpha/beta hydrolase</fullName>
    </submittedName>
</protein>
<dbReference type="GO" id="GO:0016787">
    <property type="term" value="F:hydrolase activity"/>
    <property type="evidence" value="ECO:0007669"/>
    <property type="project" value="UniProtKB-KW"/>
</dbReference>
<feature type="domain" description="BD-FAE-like" evidence="3">
    <location>
        <begin position="38"/>
        <end position="215"/>
    </location>
</feature>
<evidence type="ECO:0000259" key="3">
    <source>
        <dbReference type="Pfam" id="PF20434"/>
    </source>
</evidence>
<feature type="signal peptide" evidence="2">
    <location>
        <begin position="1"/>
        <end position="17"/>
    </location>
</feature>
<dbReference type="Pfam" id="PF20434">
    <property type="entry name" value="BD-FAE"/>
    <property type="match status" value="1"/>
</dbReference>
<dbReference type="InterPro" id="IPR049492">
    <property type="entry name" value="BD-FAE-like_dom"/>
</dbReference>
<gene>
    <name evidence="4" type="ORF">ACFO5O_01300</name>
</gene>
<dbReference type="Gene3D" id="3.40.50.1820">
    <property type="entry name" value="alpha/beta hydrolase"/>
    <property type="match status" value="1"/>
</dbReference>
<accession>A0ABV9N0I2</accession>
<keyword evidence="2" id="KW-0732">Signal</keyword>